<dbReference type="AlphaFoldDB" id="A0A1C3RJ78"/>
<dbReference type="Gene3D" id="3.30.110.120">
    <property type="match status" value="1"/>
</dbReference>
<evidence type="ECO:0000313" key="12">
    <source>
        <dbReference type="EMBL" id="SCA57303.1"/>
    </source>
</evidence>
<dbReference type="GO" id="GO:0051604">
    <property type="term" value="P:protein maturation"/>
    <property type="evidence" value="ECO:0007669"/>
    <property type="project" value="TreeGrafter"/>
</dbReference>
<gene>
    <name evidence="12" type="primary">hypF</name>
    <name evidence="12" type="ORF">MTBPR1_50059</name>
</gene>
<evidence type="ECO:0000256" key="8">
    <source>
        <dbReference type="PIRNR" id="PIRNR006256"/>
    </source>
</evidence>
<dbReference type="GO" id="GO:0016874">
    <property type="term" value="F:ligase activity"/>
    <property type="evidence" value="ECO:0007669"/>
    <property type="project" value="UniProtKB-UniRule"/>
</dbReference>
<dbReference type="InterPro" id="IPR055128">
    <property type="entry name" value="HypF_C_2"/>
</dbReference>
<dbReference type="InterPro" id="IPR004421">
    <property type="entry name" value="Carbamoyltransferase_HypF"/>
</dbReference>
<evidence type="ECO:0000256" key="4">
    <source>
        <dbReference type="ARBA" id="ARBA00022723"/>
    </source>
</evidence>
<dbReference type="InterPro" id="IPR006070">
    <property type="entry name" value="Sua5-like_dom"/>
</dbReference>
<accession>A0A1C3RJ78</accession>
<keyword evidence="6" id="KW-0862">Zinc</keyword>
<comment type="pathway">
    <text evidence="1 8">Protein modification; [NiFe] hydrogenase maturation.</text>
</comment>
<dbReference type="InterPro" id="IPR041440">
    <property type="entry name" value="HypF_C"/>
</dbReference>
<dbReference type="PANTHER" id="PTHR42959">
    <property type="entry name" value="CARBAMOYLTRANSFERASE"/>
    <property type="match status" value="1"/>
</dbReference>
<dbReference type="PROSITE" id="PS51163">
    <property type="entry name" value="YRDC"/>
    <property type="match status" value="1"/>
</dbReference>
<evidence type="ECO:0000259" key="10">
    <source>
        <dbReference type="PROSITE" id="PS51160"/>
    </source>
</evidence>
<dbReference type="EC" id="6.2.-.-" evidence="8"/>
<comment type="similarity">
    <text evidence="2 8">Belongs to the carbamoyltransferase HypF family.</text>
</comment>
<evidence type="ECO:0000256" key="2">
    <source>
        <dbReference type="ARBA" id="ARBA00008097"/>
    </source>
</evidence>
<dbReference type="Pfam" id="PF00708">
    <property type="entry name" value="Acylphosphatase"/>
    <property type="match status" value="1"/>
</dbReference>
<keyword evidence="12" id="KW-0808">Transferase</keyword>
<dbReference type="InterPro" id="IPR051060">
    <property type="entry name" value="Carbamoyltrans_HypF-like"/>
</dbReference>
<keyword evidence="3" id="KW-0436">Ligase</keyword>
<dbReference type="GO" id="GO:0003725">
    <property type="term" value="F:double-stranded RNA binding"/>
    <property type="evidence" value="ECO:0007669"/>
    <property type="project" value="InterPro"/>
</dbReference>
<dbReference type="Gene3D" id="3.30.420.40">
    <property type="match status" value="1"/>
</dbReference>
<protein>
    <recommendedName>
        <fullName evidence="8">Carbamoyltransferase HypF</fullName>
        <ecNumber evidence="8">6.2.-.-</ecNumber>
    </recommendedName>
</protein>
<evidence type="ECO:0000256" key="6">
    <source>
        <dbReference type="ARBA" id="ARBA00022833"/>
    </source>
</evidence>
<dbReference type="Proteomes" id="UP000231658">
    <property type="component" value="Unassembled WGS sequence"/>
</dbReference>
<evidence type="ECO:0000256" key="1">
    <source>
        <dbReference type="ARBA" id="ARBA00004711"/>
    </source>
</evidence>
<dbReference type="PROSITE" id="PS00150">
    <property type="entry name" value="ACYLPHOSPHATASE_1"/>
    <property type="match status" value="1"/>
</dbReference>
<evidence type="ECO:0000256" key="5">
    <source>
        <dbReference type="ARBA" id="ARBA00022771"/>
    </source>
</evidence>
<keyword evidence="4" id="KW-0479">Metal-binding</keyword>
<dbReference type="FunFam" id="3.30.420.360:FF:000001">
    <property type="entry name" value="Carbamoyltransferase HypF"/>
    <property type="match status" value="1"/>
</dbReference>
<dbReference type="InterPro" id="IPR011125">
    <property type="entry name" value="Znf_HypF"/>
</dbReference>
<dbReference type="InterPro" id="IPR001792">
    <property type="entry name" value="Acylphosphatase-like_dom"/>
</dbReference>
<comment type="catalytic activity">
    <reaction evidence="7 8">
        <text>C-terminal L-cysteinyl-[HypE protein] + carbamoyl phosphate + ATP + H2O = C-terminal S-carboxamide-L-cysteinyl-[HypE protein] + AMP + phosphate + diphosphate + H(+)</text>
        <dbReference type="Rhea" id="RHEA:55636"/>
        <dbReference type="Rhea" id="RHEA-COMP:14247"/>
        <dbReference type="Rhea" id="RHEA-COMP:14392"/>
        <dbReference type="ChEBI" id="CHEBI:15377"/>
        <dbReference type="ChEBI" id="CHEBI:15378"/>
        <dbReference type="ChEBI" id="CHEBI:30616"/>
        <dbReference type="ChEBI" id="CHEBI:33019"/>
        <dbReference type="ChEBI" id="CHEBI:43474"/>
        <dbReference type="ChEBI" id="CHEBI:58228"/>
        <dbReference type="ChEBI" id="CHEBI:76913"/>
        <dbReference type="ChEBI" id="CHEBI:139126"/>
        <dbReference type="ChEBI" id="CHEBI:456215"/>
    </reaction>
</comment>
<evidence type="ECO:0000256" key="9">
    <source>
        <dbReference type="PROSITE-ProRule" id="PRU00520"/>
    </source>
</evidence>
<dbReference type="Pfam" id="PF17788">
    <property type="entry name" value="HypF_C"/>
    <property type="match status" value="1"/>
</dbReference>
<keyword evidence="5" id="KW-0863">Zinc-finger</keyword>
<dbReference type="InterPro" id="IPR017968">
    <property type="entry name" value="Acylphosphatase_CS"/>
</dbReference>
<dbReference type="PANTHER" id="PTHR42959:SF1">
    <property type="entry name" value="CARBAMOYLTRANSFERASE HYPF"/>
    <property type="match status" value="1"/>
</dbReference>
<name>A0A1C3RJ78_9PROT</name>
<dbReference type="Gene3D" id="3.90.870.50">
    <property type="match status" value="1"/>
</dbReference>
<dbReference type="Pfam" id="PF22521">
    <property type="entry name" value="HypF_C_2"/>
    <property type="match status" value="1"/>
</dbReference>
<evidence type="ECO:0000256" key="3">
    <source>
        <dbReference type="ARBA" id="ARBA00022598"/>
    </source>
</evidence>
<dbReference type="RefSeq" id="WP_240492897.1">
    <property type="nucleotide sequence ID" value="NZ_FLYE01000044.1"/>
</dbReference>
<dbReference type="PROSITE" id="PS51160">
    <property type="entry name" value="ACYLPHOSPHATASE_3"/>
    <property type="match status" value="1"/>
</dbReference>
<sequence length="747" mass="82404">MRGMIGLKPVLNVLNNNRKQYRVRGTVQGVGFRPFIYKLAHDLGLTGWVLNDGEGVLIEIQGEQLEAFHAGLEYDAPALSRIDEIDISDLPFLKDEHTFIIKQSEHSGVFTDIAPDSAVCPDCLKEMRDLTDRRFGFAFINCTNCGPRYSLTHSLPYDRPQTSMAAFKMCKSCEDEYHDPTDRRFHAQPTCCLECGPRLSMSIGEMADHIRNGEILAIKGIGGFHLVCDAQNEKAILRLRARKNREAKPFAIMVPDCTAVSNFAHMSEAEKTLLESHERPIVLLKKKDTSSGLQLAKAIAPELNRIGVMLPYTPIHHLLLDQLAGTPLVMTSANPAGEPLVIGNEEAHERLDGIADAIVTHNRDILIRVDDSVVRHDMGTTTFLRRARGFTPTPIKLKDSTPPILALGAYLKNTICVTRKNQAYLSQHIGDLDNVATITFLEETVHHLCKVLQVQPELIVHDLHPDFASTRLAHEMGLETLAVQHHHAHIASVMAEHQIEGPVIGLALDGFGLGGHEESWGGELLKVDGLSCERIGHLKELAQPGGDKAALEPWRMGASVLHQLDRADEIKSRYPDRDTQTLRLMLDKKLNAPMSSSMGRLFDAACGLLGVCETSQYEGQAPMMLESLVSRIESDPYGWTIDKNILNLLPLLNSLSGLSAQSGANLFHGTLIFALSDWVERACQNHNIEKVALSGGCFLNEIITQGLIRKLQKVGITPYHNQQAPLSDAGLSLGQAWLGQQKLICGS</sequence>
<comment type="catalytic activity">
    <reaction evidence="9">
        <text>an acyl phosphate + H2O = a carboxylate + phosphate + H(+)</text>
        <dbReference type="Rhea" id="RHEA:14965"/>
        <dbReference type="ChEBI" id="CHEBI:15377"/>
        <dbReference type="ChEBI" id="CHEBI:15378"/>
        <dbReference type="ChEBI" id="CHEBI:29067"/>
        <dbReference type="ChEBI" id="CHEBI:43474"/>
        <dbReference type="ChEBI" id="CHEBI:59918"/>
        <dbReference type="EC" id="3.6.1.7"/>
    </reaction>
</comment>
<feature type="active site" evidence="9">
    <location>
        <position position="51"/>
    </location>
</feature>
<evidence type="ECO:0000313" key="13">
    <source>
        <dbReference type="Proteomes" id="UP000231658"/>
    </source>
</evidence>
<dbReference type="InterPro" id="IPR036046">
    <property type="entry name" value="Acylphosphatase-like_dom_sf"/>
</dbReference>
<organism evidence="12 13">
    <name type="scientific">Candidatus Terasakiella magnetica</name>
    <dbReference type="NCBI Taxonomy" id="1867952"/>
    <lineage>
        <taxon>Bacteria</taxon>
        <taxon>Pseudomonadati</taxon>
        <taxon>Pseudomonadota</taxon>
        <taxon>Alphaproteobacteria</taxon>
        <taxon>Rhodospirillales</taxon>
        <taxon>Terasakiellaceae</taxon>
        <taxon>Terasakiella</taxon>
    </lineage>
</organism>
<dbReference type="UniPathway" id="UPA00335"/>
<dbReference type="PIRSF" id="PIRSF006256">
    <property type="entry name" value="CMPcnvr_hdrg_mat"/>
    <property type="match status" value="1"/>
</dbReference>
<dbReference type="GO" id="GO:0016743">
    <property type="term" value="F:carboxyl- or carbamoyltransferase activity"/>
    <property type="evidence" value="ECO:0007669"/>
    <property type="project" value="UniProtKB-UniRule"/>
</dbReference>
<proteinExistence type="inferred from homology"/>
<comment type="function">
    <text evidence="8">Involved in the maturation of [NiFe] hydrogenases. Along with HypE, it catalyzes the synthesis of the CN ligands of the active site iron of [NiFe]-hydrogenases. HypF functions as a carbamoyl transferase using carbamoylphosphate as a substrate and transferring the carboxamido moiety in an ATP-dependent reaction to the thiolate of the C-terminal cysteine of HypE yielding a protein-S-carboxamide.</text>
</comment>
<dbReference type="NCBIfam" id="TIGR00143">
    <property type="entry name" value="hypF"/>
    <property type="match status" value="1"/>
</dbReference>
<dbReference type="InterPro" id="IPR017945">
    <property type="entry name" value="DHBP_synth_RibB-like_a/b_dom"/>
</dbReference>
<dbReference type="GO" id="GO:0003998">
    <property type="term" value="F:acylphosphatase activity"/>
    <property type="evidence" value="ECO:0007669"/>
    <property type="project" value="UniProtKB-EC"/>
</dbReference>
<evidence type="ECO:0000259" key="11">
    <source>
        <dbReference type="PROSITE" id="PS51163"/>
    </source>
</evidence>
<reference evidence="12 13" key="1">
    <citation type="submission" date="2016-07" db="EMBL/GenBank/DDBJ databases">
        <authorList>
            <person name="Lefevre C.T."/>
        </authorList>
    </citation>
    <scope>NUCLEOTIDE SEQUENCE [LARGE SCALE GENOMIC DNA]</scope>
    <source>
        <strain evidence="12">PR1</strain>
    </source>
</reference>
<dbReference type="GO" id="GO:0008270">
    <property type="term" value="F:zinc ion binding"/>
    <property type="evidence" value="ECO:0007669"/>
    <property type="project" value="UniProtKB-KW"/>
</dbReference>
<dbReference type="Pfam" id="PF01300">
    <property type="entry name" value="Sua5_yciO_yrdC"/>
    <property type="match status" value="1"/>
</dbReference>
<dbReference type="SUPFAM" id="SSF55821">
    <property type="entry name" value="YrdC/RibB"/>
    <property type="match status" value="1"/>
</dbReference>
<dbReference type="EMBL" id="FLYE01000044">
    <property type="protein sequence ID" value="SCA57303.1"/>
    <property type="molecule type" value="Genomic_DNA"/>
</dbReference>
<dbReference type="Gene3D" id="3.30.420.360">
    <property type="match status" value="1"/>
</dbReference>
<keyword evidence="13" id="KW-1185">Reference proteome</keyword>
<feature type="active site" evidence="9">
    <location>
        <position position="33"/>
    </location>
</feature>
<feature type="domain" description="Acylphosphatase-like" evidence="10">
    <location>
        <begin position="18"/>
        <end position="103"/>
    </location>
</feature>
<evidence type="ECO:0000256" key="7">
    <source>
        <dbReference type="ARBA" id="ARBA00048220"/>
    </source>
</evidence>
<keyword evidence="9" id="KW-0378">Hydrolase</keyword>
<dbReference type="Pfam" id="PF07503">
    <property type="entry name" value="zf-HYPF"/>
    <property type="match status" value="2"/>
</dbReference>
<feature type="domain" description="YrdC-like" evidence="11">
    <location>
        <begin position="200"/>
        <end position="389"/>
    </location>
</feature>
<dbReference type="STRING" id="1867952.MTBPR1_50059"/>
<dbReference type="SUPFAM" id="SSF54975">
    <property type="entry name" value="Acylphosphatase/BLUF domain-like"/>
    <property type="match status" value="1"/>
</dbReference>